<feature type="compositionally biased region" description="Polar residues" evidence="2">
    <location>
        <begin position="481"/>
        <end position="495"/>
    </location>
</feature>
<evidence type="ECO:0000313" key="5">
    <source>
        <dbReference type="Proteomes" id="UP001212841"/>
    </source>
</evidence>
<keyword evidence="5" id="KW-1185">Reference proteome</keyword>
<feature type="compositionally biased region" description="Polar residues" evidence="2">
    <location>
        <begin position="1178"/>
        <end position="1196"/>
    </location>
</feature>
<dbReference type="GO" id="GO:0003676">
    <property type="term" value="F:nucleic acid binding"/>
    <property type="evidence" value="ECO:0007669"/>
    <property type="project" value="InterPro"/>
</dbReference>
<accession>A0AAD5X333</accession>
<feature type="region of interest" description="Disordered" evidence="2">
    <location>
        <begin position="424"/>
        <end position="458"/>
    </location>
</feature>
<dbReference type="GO" id="GO:0008270">
    <property type="term" value="F:zinc ion binding"/>
    <property type="evidence" value="ECO:0007669"/>
    <property type="project" value="UniProtKB-KW"/>
</dbReference>
<feature type="region of interest" description="Disordered" evidence="2">
    <location>
        <begin position="769"/>
        <end position="824"/>
    </location>
</feature>
<keyword evidence="1" id="KW-0479">Metal-binding</keyword>
<feature type="compositionally biased region" description="Polar residues" evidence="2">
    <location>
        <begin position="119"/>
        <end position="135"/>
    </location>
</feature>
<keyword evidence="1" id="KW-0863">Zinc-finger</keyword>
<dbReference type="InterPro" id="IPR013939">
    <property type="entry name" value="Regulatory_Dfp1/Him1"/>
</dbReference>
<evidence type="ECO:0000256" key="2">
    <source>
        <dbReference type="SAM" id="MobiDB-lite"/>
    </source>
</evidence>
<evidence type="ECO:0000259" key="3">
    <source>
        <dbReference type="PROSITE" id="PS51265"/>
    </source>
</evidence>
<name>A0AAD5X333_9FUNG</name>
<feature type="region of interest" description="Disordered" evidence="2">
    <location>
        <begin position="843"/>
        <end position="885"/>
    </location>
</feature>
<feature type="region of interest" description="Disordered" evidence="2">
    <location>
        <begin position="1446"/>
        <end position="1469"/>
    </location>
</feature>
<feature type="compositionally biased region" description="Polar residues" evidence="2">
    <location>
        <begin position="82"/>
        <end position="94"/>
    </location>
</feature>
<feature type="region of interest" description="Disordered" evidence="2">
    <location>
        <begin position="1"/>
        <end position="41"/>
    </location>
</feature>
<feature type="region of interest" description="Disordered" evidence="2">
    <location>
        <begin position="1313"/>
        <end position="1333"/>
    </location>
</feature>
<feature type="region of interest" description="Disordered" evidence="2">
    <location>
        <begin position="986"/>
        <end position="1005"/>
    </location>
</feature>
<evidence type="ECO:0000256" key="1">
    <source>
        <dbReference type="PROSITE-ProRule" id="PRU00600"/>
    </source>
</evidence>
<dbReference type="Proteomes" id="UP001212841">
    <property type="component" value="Unassembled WGS sequence"/>
</dbReference>
<dbReference type="EMBL" id="JADGJD010000654">
    <property type="protein sequence ID" value="KAJ3049374.1"/>
    <property type="molecule type" value="Genomic_DNA"/>
</dbReference>
<feature type="region of interest" description="Disordered" evidence="2">
    <location>
        <begin position="199"/>
        <end position="239"/>
    </location>
</feature>
<evidence type="ECO:0000313" key="4">
    <source>
        <dbReference type="EMBL" id="KAJ3049374.1"/>
    </source>
</evidence>
<feature type="domain" description="DBF4-type" evidence="3">
    <location>
        <begin position="620"/>
        <end position="650"/>
    </location>
</feature>
<feature type="compositionally biased region" description="Acidic residues" evidence="2">
    <location>
        <begin position="438"/>
        <end position="458"/>
    </location>
</feature>
<organism evidence="4 5">
    <name type="scientific">Rhizophlyctis rosea</name>
    <dbReference type="NCBI Taxonomy" id="64517"/>
    <lineage>
        <taxon>Eukaryota</taxon>
        <taxon>Fungi</taxon>
        <taxon>Fungi incertae sedis</taxon>
        <taxon>Chytridiomycota</taxon>
        <taxon>Chytridiomycota incertae sedis</taxon>
        <taxon>Chytridiomycetes</taxon>
        <taxon>Rhizophlyctidales</taxon>
        <taxon>Rhizophlyctidaceae</taxon>
        <taxon>Rhizophlyctis</taxon>
    </lineage>
</organism>
<feature type="compositionally biased region" description="Polar residues" evidence="2">
    <location>
        <begin position="17"/>
        <end position="41"/>
    </location>
</feature>
<feature type="region of interest" description="Disordered" evidence="2">
    <location>
        <begin position="82"/>
        <end position="168"/>
    </location>
</feature>
<sequence length="1499" mass="161162">MDVENTPEARPVRRHPLSSNHTPLGVTPNYTRPDTVRGLTSSIRKKTFASELSPAPTASGTNEHFVSPSVRTGLFGKSGFVTQSPALPTPSTAGATVKKRQGDGVFATPGTPTHRQRASRLNANTPLQGKTSTIGKPSIDAKSPAALHNASTSTGHHNTPSGSKTPSRLNFASAQNALTPNHSLISRSLKFDTPNRHAAVDPAKENIPPPRPKPPPAPAETQTPERSRPPVQASRTDEDVARQWRERLKQNVFYLEIYDRELRRSVEGQLKALGSKTEIFLHAKVTHLVIEHGGATESTTKWTRPPGMKSTALDQAEKFNIKVWNVSRLLAVLKAAAPTHANNSNLQDHLRDERIYGVSTARRLGFNTPYSAGKGEFRTFPAYYLLVDDATQVHRSVIVKEYDKAKEGGKVPWPKLYLNGGKDRKSVFEPGAGNSYEDGSEEAEGTDEEDGAEGEEDVEAYGNQQDVLAPGKKRLHLPPLDNSTSTHPTVSATRQHPSIASGLISGSAAYLPRKPLPMNPDLSHMGQRVVVTAPRKDTGKDALRKVSKGKGVTKEGGKDKKKRKHQYRIGGKNFYTRSGFCENCNVKYDAFMEVSIYLSKSLLLEPEIEPGIHLSLPILQHIRSRQHREWASKSHHFLQIDSLIRQMERKRKESSVDVDLLTPPDEVVLQSVTNAVAESGDHEGVDSGMDHAAPSEDDGEPVTEDAEGSEEEDADGEEEDGDHEEDDDDVAPTEVVEVQEDGDESVIEVEDGKGEGGVAVEKGRYESTVEVEDGGDGSVVEVEVDDPQNSPKSAAGMAGAVDVDELPTVNVGDSPMKEDHGQETTLEDDLATIPTNIPQLAVEAEAKGGSEEDVQEEQADDSVTDVQRGEKEVTPETEEETRTHAQIPATVSRVLTEVMTPKKTRLVISHLEAGEGEEAIGTAPTAGLLKTPTSIIRIRIPPNYVSGSLRTASPAPSTPRLRKRKVDVPETGLRRSKRRKSINIFVDDKEEEEEEEDQELVEGEQPAADVTTGCVLDTPAVGNGDGALGSLIAQKGTTQSETQPHSEPAAEPTQSTDAQELLTEAERTPKITPPPTPFMREASLNQVVPTSTASARSIVQLNYDYASTSRTGTVHSGVGEGIDEVGGSEGGVMSVGAMGEKRSTGSLDDDIYDTPQSKRRRQEDEDVLLVGAVEMEPNPNTNLRSGEISGNSSTPKSVYRSHRDWWQNRKNMPHPTASRSAPSRLEQGGRESPIVGVVRRRQGIKVGREDWLGGATSVLGGESESGENDVTPTVVTITGATSRSATPTKRLGVVVGNRHNAAMASLLRGETEVVGGGGAESRSSTNRELRTISGDKRRANPTMAIANLLSTEGPTGESSGTPKLHATVTRASPLSETPANEILNGSDFATPTFPNRVLPYPVPSTARLNHGALTPRLRQEKHGGKARMSPATRSFMAFRDAMCGSDEVGDGEEVENSGTSGLGKGQGDVGLGELGYNKRLAMHGFVGAAGGEGGWGNGS</sequence>
<dbReference type="Pfam" id="PF08630">
    <property type="entry name" value="Dfp1_Him1_M"/>
    <property type="match status" value="1"/>
</dbReference>
<feature type="region of interest" description="Disordered" evidence="2">
    <location>
        <begin position="1110"/>
        <end position="1164"/>
    </location>
</feature>
<feature type="compositionally biased region" description="Polar residues" evidence="2">
    <location>
        <begin position="149"/>
        <end position="168"/>
    </location>
</feature>
<gene>
    <name evidence="4" type="ORF">HK097_009628</name>
</gene>
<protein>
    <recommendedName>
        <fullName evidence="3">DBF4-type domain-containing protein</fullName>
    </recommendedName>
</protein>
<feature type="region of interest" description="Disordered" evidence="2">
    <location>
        <begin position="949"/>
        <end position="973"/>
    </location>
</feature>
<feature type="compositionally biased region" description="Basic and acidic residues" evidence="2">
    <location>
        <begin position="679"/>
        <end position="689"/>
    </location>
</feature>
<feature type="region of interest" description="Disordered" evidence="2">
    <location>
        <begin position="1036"/>
        <end position="1057"/>
    </location>
</feature>
<feature type="compositionally biased region" description="Acidic residues" evidence="2">
    <location>
        <begin position="695"/>
        <end position="749"/>
    </location>
</feature>
<dbReference type="SMART" id="SM00586">
    <property type="entry name" value="ZnF_DBF"/>
    <property type="match status" value="1"/>
</dbReference>
<feature type="compositionally biased region" description="Polar residues" evidence="2">
    <location>
        <begin position="1036"/>
        <end position="1045"/>
    </location>
</feature>
<feature type="compositionally biased region" description="Pro residues" evidence="2">
    <location>
        <begin position="207"/>
        <end position="218"/>
    </location>
</feature>
<dbReference type="PROSITE" id="PS51265">
    <property type="entry name" value="ZF_DBF4"/>
    <property type="match status" value="1"/>
</dbReference>
<feature type="region of interest" description="Disordered" evidence="2">
    <location>
        <begin position="678"/>
        <end position="757"/>
    </location>
</feature>
<proteinExistence type="predicted"/>
<reference evidence="4" key="1">
    <citation type="submission" date="2020-05" db="EMBL/GenBank/DDBJ databases">
        <title>Phylogenomic resolution of chytrid fungi.</title>
        <authorList>
            <person name="Stajich J.E."/>
            <person name="Amses K."/>
            <person name="Simmons R."/>
            <person name="Seto K."/>
            <person name="Myers J."/>
            <person name="Bonds A."/>
            <person name="Quandt C.A."/>
            <person name="Barry K."/>
            <person name="Liu P."/>
            <person name="Grigoriev I."/>
            <person name="Longcore J.E."/>
            <person name="James T.Y."/>
        </authorList>
    </citation>
    <scope>NUCLEOTIDE SEQUENCE</scope>
    <source>
        <strain evidence="4">JEL0318</strain>
    </source>
</reference>
<keyword evidence="1" id="KW-0862">Zinc</keyword>
<feature type="compositionally biased region" description="Acidic residues" evidence="2">
    <location>
        <begin position="988"/>
        <end position="1002"/>
    </location>
</feature>
<feature type="compositionally biased region" description="Acidic residues" evidence="2">
    <location>
        <begin position="851"/>
        <end position="863"/>
    </location>
</feature>
<dbReference type="InterPro" id="IPR006572">
    <property type="entry name" value="Znf_DBF"/>
</dbReference>
<feature type="compositionally biased region" description="Gly residues" evidence="2">
    <location>
        <begin position="1460"/>
        <end position="1469"/>
    </location>
</feature>
<feature type="region of interest" description="Disordered" evidence="2">
    <location>
        <begin position="1176"/>
        <end position="1236"/>
    </location>
</feature>
<feature type="region of interest" description="Disordered" evidence="2">
    <location>
        <begin position="473"/>
        <end position="495"/>
    </location>
</feature>
<comment type="caution">
    <text evidence="4">The sequence shown here is derived from an EMBL/GenBank/DDBJ whole genome shotgun (WGS) entry which is preliminary data.</text>
</comment>